<evidence type="ECO:0000313" key="3">
    <source>
        <dbReference type="EMBL" id="GAA5506109.1"/>
    </source>
</evidence>
<dbReference type="Gene3D" id="3.40.50.2300">
    <property type="match status" value="1"/>
</dbReference>
<dbReference type="InterPro" id="IPR036641">
    <property type="entry name" value="HPT_dom_sf"/>
</dbReference>
<organism evidence="3 4">
    <name type="scientific">Novipirellula caenicola</name>
    <dbReference type="NCBI Taxonomy" id="1536901"/>
    <lineage>
        <taxon>Bacteria</taxon>
        <taxon>Pseudomonadati</taxon>
        <taxon>Planctomycetota</taxon>
        <taxon>Planctomycetia</taxon>
        <taxon>Pirellulales</taxon>
        <taxon>Pirellulaceae</taxon>
        <taxon>Novipirellula</taxon>
    </lineage>
</organism>
<evidence type="ECO:0000256" key="1">
    <source>
        <dbReference type="PROSITE-ProRule" id="PRU00110"/>
    </source>
</evidence>
<evidence type="ECO:0000313" key="4">
    <source>
        <dbReference type="Proteomes" id="UP001416858"/>
    </source>
</evidence>
<dbReference type="InterPro" id="IPR011006">
    <property type="entry name" value="CheY-like_superfamily"/>
</dbReference>
<dbReference type="Gene3D" id="1.20.120.160">
    <property type="entry name" value="HPT domain"/>
    <property type="match status" value="1"/>
</dbReference>
<dbReference type="Pfam" id="PF01627">
    <property type="entry name" value="Hpt"/>
    <property type="match status" value="1"/>
</dbReference>
<feature type="domain" description="HPt" evidence="2">
    <location>
        <begin position="154"/>
        <end position="247"/>
    </location>
</feature>
<proteinExistence type="predicted"/>
<dbReference type="EMBL" id="BAABRO010000002">
    <property type="protein sequence ID" value="GAA5506109.1"/>
    <property type="molecule type" value="Genomic_DNA"/>
</dbReference>
<reference evidence="3 4" key="1">
    <citation type="submission" date="2024-02" db="EMBL/GenBank/DDBJ databases">
        <title>Rhodopirellula caenicola NBRC 110016.</title>
        <authorList>
            <person name="Ichikawa N."/>
            <person name="Katano-Makiyama Y."/>
            <person name="Hidaka K."/>
        </authorList>
    </citation>
    <scope>NUCLEOTIDE SEQUENCE [LARGE SCALE GENOMIC DNA]</scope>
    <source>
        <strain evidence="3 4">NBRC 110016</strain>
    </source>
</reference>
<evidence type="ECO:0000259" key="2">
    <source>
        <dbReference type="PROSITE" id="PS50894"/>
    </source>
</evidence>
<dbReference type="Proteomes" id="UP001416858">
    <property type="component" value="Unassembled WGS sequence"/>
</dbReference>
<keyword evidence="1" id="KW-0597">Phosphoprotein</keyword>
<protein>
    <recommendedName>
        <fullName evidence="2">HPt domain-containing protein</fullName>
    </recommendedName>
</protein>
<comment type="caution">
    <text evidence="3">The sequence shown here is derived from an EMBL/GenBank/DDBJ whole genome shotgun (WGS) entry which is preliminary data.</text>
</comment>
<dbReference type="PROSITE" id="PS50894">
    <property type="entry name" value="HPT"/>
    <property type="match status" value="1"/>
</dbReference>
<feature type="modified residue" description="Phosphohistidine" evidence="1">
    <location>
        <position position="193"/>
    </location>
</feature>
<keyword evidence="4" id="KW-1185">Reference proteome</keyword>
<dbReference type="InterPro" id="IPR008207">
    <property type="entry name" value="Sig_transdc_His_kin_Hpt_dom"/>
</dbReference>
<sequence length="254" mass="28496">MLVVGDDLVQSQWWCDRLSQWSLSTIPCASGKTLVRELRRVKEARAEYDLVLLSAGVLEEMGREWVQQIENDPTIGKVPVILVAAADDNPEPSEPSTDWIRHRLLSSVSMTELRVAIESILNSRKKRDSVLPDKPGTDSVDFDRDAMLQNTGGDRVFVRKLIEMFQIESRRQLSAIADAVEARDGQMIKSAAHVFKGSVALFGASGCIEEVLRLEKMGERNELRHVETQFQVVCRMTAGLSNALNDYLAEEHTE</sequence>
<dbReference type="SUPFAM" id="SSF47226">
    <property type="entry name" value="Histidine-containing phosphotransfer domain, HPT domain"/>
    <property type="match status" value="1"/>
</dbReference>
<accession>A0ABP9VLN0</accession>
<name>A0ABP9VLN0_9BACT</name>
<gene>
    <name evidence="3" type="ORF">Rcae01_01559</name>
</gene>
<dbReference type="SUPFAM" id="SSF52172">
    <property type="entry name" value="CheY-like"/>
    <property type="match status" value="1"/>
</dbReference>